<evidence type="ECO:0000256" key="7">
    <source>
        <dbReference type="RuleBase" id="RU361185"/>
    </source>
</evidence>
<feature type="domain" description="Glycosyl hydrolase family 31 C-terminal" evidence="12">
    <location>
        <begin position="687"/>
        <end position="772"/>
    </location>
</feature>
<protein>
    <recommendedName>
        <fullName evidence="15">Glycoside hydrolase family 31 N-terminal domain-containing protein</fullName>
    </recommendedName>
</protein>
<evidence type="ECO:0000256" key="3">
    <source>
        <dbReference type="ARBA" id="ARBA00022729"/>
    </source>
</evidence>
<dbReference type="Pfam" id="PF13802">
    <property type="entry name" value="Gal_mutarotas_2"/>
    <property type="match status" value="1"/>
</dbReference>
<dbReference type="InterPro" id="IPR017853">
    <property type="entry name" value="GH"/>
</dbReference>
<evidence type="ECO:0000313" key="13">
    <source>
        <dbReference type="EMBL" id="KAH3682410.1"/>
    </source>
</evidence>
<comment type="similarity">
    <text evidence="2 7">Belongs to the glycosyl hydrolase 31 family.</text>
</comment>
<proteinExistence type="inferred from homology"/>
<reference evidence="13" key="1">
    <citation type="journal article" date="2021" name="Open Biol.">
        <title>Shared evolutionary footprints suggest mitochondrial oxidative damage underlies multiple complex I losses in fungi.</title>
        <authorList>
            <person name="Schikora-Tamarit M.A."/>
            <person name="Marcet-Houben M."/>
            <person name="Nosek J."/>
            <person name="Gabaldon T."/>
        </authorList>
    </citation>
    <scope>NUCLEOTIDE SEQUENCE</scope>
    <source>
        <strain evidence="13">CBS2887</strain>
    </source>
</reference>
<dbReference type="AlphaFoldDB" id="A0A9P8Q3C9"/>
<dbReference type="InterPro" id="IPR025887">
    <property type="entry name" value="Glyco_hydro_31_N_dom"/>
</dbReference>
<evidence type="ECO:0000256" key="6">
    <source>
        <dbReference type="ARBA" id="ARBA00023295"/>
    </source>
</evidence>
<dbReference type="Gene3D" id="2.60.40.1760">
    <property type="entry name" value="glycosyl hydrolase (family 31)"/>
    <property type="match status" value="1"/>
</dbReference>
<keyword evidence="3 8" id="KW-0732">Signal</keyword>
<evidence type="ECO:0000256" key="1">
    <source>
        <dbReference type="ARBA" id="ARBA00004881"/>
    </source>
</evidence>
<keyword evidence="5" id="KW-0325">Glycoprotein</keyword>
<evidence type="ECO:0000256" key="8">
    <source>
        <dbReference type="SAM" id="SignalP"/>
    </source>
</evidence>
<evidence type="ECO:0000313" key="14">
    <source>
        <dbReference type="Proteomes" id="UP000774326"/>
    </source>
</evidence>
<evidence type="ECO:0000259" key="11">
    <source>
        <dbReference type="Pfam" id="PF17137"/>
    </source>
</evidence>
<dbReference type="Pfam" id="PF01055">
    <property type="entry name" value="Glyco_hydro_31_2nd"/>
    <property type="match status" value="1"/>
</dbReference>
<feature type="domain" description="Glycoside hydrolase family 31 TIM barrel" evidence="9">
    <location>
        <begin position="354"/>
        <end position="678"/>
    </location>
</feature>
<keyword evidence="14" id="KW-1185">Reference proteome</keyword>
<accession>A0A9P8Q3C9</accession>
<dbReference type="PANTHER" id="PTHR22762">
    <property type="entry name" value="ALPHA-GLUCOSIDASE"/>
    <property type="match status" value="1"/>
</dbReference>
<keyword evidence="6 7" id="KW-0326">Glycosidase</keyword>
<dbReference type="Gene3D" id="2.60.40.1180">
    <property type="entry name" value="Golgi alpha-mannosidase II"/>
    <property type="match status" value="2"/>
</dbReference>
<evidence type="ECO:0000256" key="4">
    <source>
        <dbReference type="ARBA" id="ARBA00022801"/>
    </source>
</evidence>
<dbReference type="CDD" id="cd06603">
    <property type="entry name" value="GH31_GANC_GANAB_alpha"/>
    <property type="match status" value="1"/>
</dbReference>
<evidence type="ECO:0000259" key="9">
    <source>
        <dbReference type="Pfam" id="PF01055"/>
    </source>
</evidence>
<dbReference type="GO" id="GO:0090599">
    <property type="term" value="F:alpha-glucosidase activity"/>
    <property type="evidence" value="ECO:0007669"/>
    <property type="project" value="TreeGrafter"/>
</dbReference>
<feature type="domain" description="Glycoside hydrolase family 31 N-terminal" evidence="10">
    <location>
        <begin position="84"/>
        <end position="310"/>
    </location>
</feature>
<gene>
    <name evidence="13" type="ORF">WICPIJ_006620</name>
</gene>
<comment type="pathway">
    <text evidence="1">Glycan metabolism.</text>
</comment>
<dbReference type="InterPro" id="IPR000322">
    <property type="entry name" value="Glyco_hydro_31_TIM"/>
</dbReference>
<dbReference type="InterPro" id="IPR013780">
    <property type="entry name" value="Glyco_hydro_b"/>
</dbReference>
<dbReference type="Proteomes" id="UP000774326">
    <property type="component" value="Unassembled WGS sequence"/>
</dbReference>
<dbReference type="GO" id="GO:0017177">
    <property type="term" value="C:glucosidase II complex"/>
    <property type="evidence" value="ECO:0007669"/>
    <property type="project" value="TreeGrafter"/>
</dbReference>
<feature type="chain" id="PRO_5040160090" description="Glycoside hydrolase family 31 N-terminal domain-containing protein" evidence="8">
    <location>
        <begin position="21"/>
        <end position="908"/>
    </location>
</feature>
<keyword evidence="4 7" id="KW-0378">Hydrolase</keyword>
<evidence type="ECO:0000259" key="10">
    <source>
        <dbReference type="Pfam" id="PF13802"/>
    </source>
</evidence>
<dbReference type="CDD" id="cd14752">
    <property type="entry name" value="GH31_N"/>
    <property type="match status" value="1"/>
</dbReference>
<reference evidence="13" key="2">
    <citation type="submission" date="2021-01" db="EMBL/GenBank/DDBJ databases">
        <authorList>
            <person name="Schikora-Tamarit M.A."/>
        </authorList>
    </citation>
    <scope>NUCLEOTIDE SEQUENCE</scope>
    <source>
        <strain evidence="13">CBS2887</strain>
    </source>
</reference>
<dbReference type="OrthoDB" id="1334205at2759"/>
<dbReference type="Gene3D" id="3.20.20.80">
    <property type="entry name" value="Glycosidases"/>
    <property type="match status" value="1"/>
</dbReference>
<dbReference type="SUPFAM" id="SSF51011">
    <property type="entry name" value="Glycosyl hydrolase domain"/>
    <property type="match status" value="1"/>
</dbReference>
<dbReference type="InterPro" id="IPR048395">
    <property type="entry name" value="Glyco_hydro_31_C"/>
</dbReference>
<dbReference type="Pfam" id="PF21365">
    <property type="entry name" value="Glyco_hydro_31_3rd"/>
    <property type="match status" value="1"/>
</dbReference>
<dbReference type="GO" id="GO:0005975">
    <property type="term" value="P:carbohydrate metabolic process"/>
    <property type="evidence" value="ECO:0007669"/>
    <property type="project" value="InterPro"/>
</dbReference>
<feature type="signal peptide" evidence="8">
    <location>
        <begin position="1"/>
        <end position="20"/>
    </location>
</feature>
<feature type="domain" description="DUF5110" evidence="11">
    <location>
        <begin position="792"/>
        <end position="839"/>
    </location>
</feature>
<dbReference type="EMBL" id="JAEUBG010003701">
    <property type="protein sequence ID" value="KAH3682410.1"/>
    <property type="molecule type" value="Genomic_DNA"/>
</dbReference>
<evidence type="ECO:0000256" key="2">
    <source>
        <dbReference type="ARBA" id="ARBA00007806"/>
    </source>
</evidence>
<sequence>MKSWSIFCLLTVLLAQGVFAVKKELFKRCDQSGFCQRNRHYAKEISQTKNNYYSIDTDSLIFGQSVISGIIQKSFNETFKVNLPFEIQVLENDSIRFKVDEDRSSFDLKSTSLLEKKRYDEAWKYAFAQEPKLSAKYQVSDSLDGHIAVRYGKSLEYSLDIDTASFQLTVSFDGEPQVVLNDRTFFNVEHIRAKDQQVPNMLPEETDFDTFRDSFKDSKRDTLPFGPESIAVDVSFKGFRHVYGIPEHADTMSLKDTTSSEPYRLYNVDIFEYETNSKLPMYGAIPLMVAHKSGLSTGLFWVNGADTFIDVKKEGTDTQTHWISENGVIDLVIFIAKTPQEITKNYAALTGTTQLPQLFSLGYHQCRWNYNDEDDVLTVSKTMDEYEIPYDVIWLDVEYTVEKKYFTWNPAHFPDPERMMAKLDETGRTLVAIIDPHLKLDYPVSDELVKHDLALKTNKGDNFKGHCWPGESYWIDTFNPKSQAFWNDQFSNDSAFGGSAINLHIWNDMNEPSVFSGPETTTPKDVITHGNFEIRSDHNIYGLTYHQATYGALKQRYVNKRPFILTRSYFAGSQRTAAMWTGDNMSQWSYLKISLPMLLTQNIVNMPFGGADVGGFFGDPSKELLTRWYQAGIWYPFFRAHAHIDSRRREPWIAGEPYTDIMRDAVRLRYRLLPLFYTKFFESSKFGDVVLEPLFYKFPDDESLFGIEDEFFVGGLLVKPVTDEGAQTVEIHLPDDEVYYDHENYSVVQGKGQKTIAAPLEKIPVFFRGGTITPRKDRYRRSSKLMKYDPYTLVVAVGTQNKAHGTLYIDDGETFNYESGEYLYTSFDYDNGTISGQALEGQSGFTGSVTVEKLQLLVPDIKVFNGFHKASVTQDGASWEASISMDNGSLIIANPKVDLSGSWRIDLV</sequence>
<dbReference type="GO" id="GO:0006491">
    <property type="term" value="P:N-glycan processing"/>
    <property type="evidence" value="ECO:0007669"/>
    <property type="project" value="TreeGrafter"/>
</dbReference>
<dbReference type="InterPro" id="IPR033403">
    <property type="entry name" value="DUF5110"/>
</dbReference>
<name>A0A9P8Q3C9_WICPI</name>
<evidence type="ECO:0000256" key="5">
    <source>
        <dbReference type="ARBA" id="ARBA00023180"/>
    </source>
</evidence>
<evidence type="ECO:0008006" key="15">
    <source>
        <dbReference type="Google" id="ProtNLM"/>
    </source>
</evidence>
<dbReference type="SUPFAM" id="SSF51445">
    <property type="entry name" value="(Trans)glycosidases"/>
    <property type="match status" value="1"/>
</dbReference>
<comment type="caution">
    <text evidence="13">The sequence shown here is derived from an EMBL/GenBank/DDBJ whole genome shotgun (WGS) entry which is preliminary data.</text>
</comment>
<organism evidence="13 14">
    <name type="scientific">Wickerhamomyces pijperi</name>
    <name type="common">Yeast</name>
    <name type="synonym">Pichia pijperi</name>
    <dbReference type="NCBI Taxonomy" id="599730"/>
    <lineage>
        <taxon>Eukaryota</taxon>
        <taxon>Fungi</taxon>
        <taxon>Dikarya</taxon>
        <taxon>Ascomycota</taxon>
        <taxon>Saccharomycotina</taxon>
        <taxon>Saccharomycetes</taxon>
        <taxon>Phaffomycetales</taxon>
        <taxon>Wickerhamomycetaceae</taxon>
        <taxon>Wickerhamomyces</taxon>
    </lineage>
</organism>
<dbReference type="PANTHER" id="PTHR22762:SF54">
    <property type="entry name" value="BCDNA.GH04962"/>
    <property type="match status" value="1"/>
</dbReference>
<evidence type="ECO:0000259" key="12">
    <source>
        <dbReference type="Pfam" id="PF21365"/>
    </source>
</evidence>
<dbReference type="Pfam" id="PF17137">
    <property type="entry name" value="DUF5110"/>
    <property type="match status" value="1"/>
</dbReference>